<evidence type="ECO:0000256" key="2">
    <source>
        <dbReference type="ARBA" id="ARBA00022737"/>
    </source>
</evidence>
<gene>
    <name evidence="6" type="ORF">TrRE_jg3968</name>
</gene>
<feature type="domain" description="EF-hand" evidence="5">
    <location>
        <begin position="379"/>
        <end position="414"/>
    </location>
</feature>
<protein>
    <recommendedName>
        <fullName evidence="5">EF-hand domain-containing protein</fullName>
    </recommendedName>
</protein>
<dbReference type="PANTHER" id="PTHR34524:SF6">
    <property type="entry name" value="CALCYPHOSINE LIKE"/>
    <property type="match status" value="1"/>
</dbReference>
<evidence type="ECO:0000256" key="3">
    <source>
        <dbReference type="ARBA" id="ARBA00022837"/>
    </source>
</evidence>
<dbReference type="InterPro" id="IPR018247">
    <property type="entry name" value="EF_Hand_1_Ca_BS"/>
</dbReference>
<dbReference type="AlphaFoldDB" id="A0A9W6ZYE5"/>
<feature type="compositionally biased region" description="Polar residues" evidence="4">
    <location>
        <begin position="285"/>
        <end position="294"/>
    </location>
</feature>
<evidence type="ECO:0000313" key="6">
    <source>
        <dbReference type="EMBL" id="GMH62654.1"/>
    </source>
</evidence>
<dbReference type="InterPro" id="IPR051581">
    <property type="entry name" value="Ca-bind"/>
</dbReference>
<dbReference type="Pfam" id="PF13202">
    <property type="entry name" value="EF-hand_5"/>
    <property type="match status" value="1"/>
</dbReference>
<feature type="region of interest" description="Disordered" evidence="4">
    <location>
        <begin position="610"/>
        <end position="636"/>
    </location>
</feature>
<evidence type="ECO:0000256" key="1">
    <source>
        <dbReference type="ARBA" id="ARBA00022723"/>
    </source>
</evidence>
<accession>A0A9W6ZYE5</accession>
<keyword evidence="1" id="KW-0479">Metal-binding</keyword>
<comment type="caution">
    <text evidence="6">The sequence shown here is derived from an EMBL/GenBank/DDBJ whole genome shotgun (WGS) entry which is preliminary data.</text>
</comment>
<evidence type="ECO:0000256" key="4">
    <source>
        <dbReference type="SAM" id="MobiDB-lite"/>
    </source>
</evidence>
<feature type="domain" description="EF-hand" evidence="5">
    <location>
        <begin position="451"/>
        <end position="486"/>
    </location>
</feature>
<proteinExistence type="predicted"/>
<keyword evidence="2" id="KW-0677">Repeat</keyword>
<feature type="region of interest" description="Disordered" evidence="4">
    <location>
        <begin position="269"/>
        <end position="315"/>
    </location>
</feature>
<reference evidence="6" key="1">
    <citation type="submission" date="2022-07" db="EMBL/GenBank/DDBJ databases">
        <title>Genome analysis of Parmales, a sister group of diatoms, reveals the evolutionary specialization of diatoms from phago-mixotrophs to photoautotrophs.</title>
        <authorList>
            <person name="Ban H."/>
            <person name="Sato S."/>
            <person name="Yoshikawa S."/>
            <person name="Kazumasa Y."/>
            <person name="Nakamura Y."/>
            <person name="Ichinomiya M."/>
            <person name="Saitoh K."/>
            <person name="Sato N."/>
            <person name="Blanc-Mathieu R."/>
            <person name="Endo H."/>
            <person name="Kuwata A."/>
            <person name="Ogata H."/>
        </authorList>
    </citation>
    <scope>NUCLEOTIDE SEQUENCE</scope>
</reference>
<dbReference type="PROSITE" id="PS00018">
    <property type="entry name" value="EF_HAND_1"/>
    <property type="match status" value="6"/>
</dbReference>
<feature type="domain" description="EF-hand" evidence="5">
    <location>
        <begin position="33"/>
        <end position="68"/>
    </location>
</feature>
<dbReference type="EMBL" id="BRXZ01001110">
    <property type="protein sequence ID" value="GMH62654.1"/>
    <property type="molecule type" value="Genomic_DNA"/>
</dbReference>
<dbReference type="SMART" id="SM00054">
    <property type="entry name" value="EFh"/>
    <property type="match status" value="8"/>
</dbReference>
<sequence length="636" mass="69833">MSAFAAAQDDEMPAGVAFIVKKLKTELHKRGAKGMAGLGRKFRIMDDDGSKSLDMGEYKKAMKEMNMGLSEVELRLLFEHFDQDQNGTIGYEEFVQGIRDPLTPRRMNLVHLAFNKIDLDGSGEVEPAEVVSAYNADKHPDVIAGTKTKEQVLREFLDTFDVGGVKDGKVTRKEFENYYTNLGANIENEDYFELMIRNAWHIAGGEGAAASSANKRVLVTGSDGKQRVVEIEDDLGLDLVPEKQKSAWMMNKLKAQGVDVMGIEAKGAVEEDESPTGAGGKRVTKNNPTFSSSIRLGGVGEAPGKNRVGKGSMARPKKGAVAADHVDIHSSDLRSSLGFAAKHKKPEKKVTSLAEAAGSQGITTILESLKKQLASRGARGIIGLGRKFRIMDDDGSKSLSMDEFKKAMAECALDLNDAQLTDLFKYFDKDASGDIDFEEFLGGVRGGISPKRMKFVHKAFEIIDDDGNGFVEPSDLVDKYSANKHPDVISGEKTPEEVMREFLDTFDVGGEKDGKVTRNEFENYYKNISSSIDNDDYFELMMRNAWHISGGEGQAANSANKRVLVTDSNGKQFVAEIENDLGLDLIPIEKRKDEMIKRLKKQGVDVVKIDTGGSCDDETPEEKKQNPNFAKSNVFG</sequence>
<feature type="domain" description="EF-hand" evidence="5">
    <location>
        <begin position="148"/>
        <end position="185"/>
    </location>
</feature>
<dbReference type="Pfam" id="PF13499">
    <property type="entry name" value="EF-hand_7"/>
    <property type="match status" value="3"/>
</dbReference>
<dbReference type="PROSITE" id="PS50222">
    <property type="entry name" value="EF_HAND_2"/>
    <property type="match status" value="7"/>
</dbReference>
<dbReference type="InterPro" id="IPR011992">
    <property type="entry name" value="EF-hand-dom_pair"/>
</dbReference>
<feature type="domain" description="EF-hand" evidence="5">
    <location>
        <begin position="69"/>
        <end position="104"/>
    </location>
</feature>
<organism evidence="6 7">
    <name type="scientific">Triparma retinervis</name>
    <dbReference type="NCBI Taxonomy" id="2557542"/>
    <lineage>
        <taxon>Eukaryota</taxon>
        <taxon>Sar</taxon>
        <taxon>Stramenopiles</taxon>
        <taxon>Ochrophyta</taxon>
        <taxon>Bolidophyceae</taxon>
        <taxon>Parmales</taxon>
        <taxon>Triparmaceae</taxon>
        <taxon>Triparma</taxon>
    </lineage>
</organism>
<evidence type="ECO:0000259" key="5">
    <source>
        <dbReference type="PROSITE" id="PS50222"/>
    </source>
</evidence>
<dbReference type="InterPro" id="IPR002048">
    <property type="entry name" value="EF_hand_dom"/>
</dbReference>
<feature type="domain" description="EF-hand" evidence="5">
    <location>
        <begin position="415"/>
        <end position="450"/>
    </location>
</feature>
<keyword evidence="7" id="KW-1185">Reference proteome</keyword>
<dbReference type="Proteomes" id="UP001165082">
    <property type="component" value="Unassembled WGS sequence"/>
</dbReference>
<dbReference type="CDD" id="cd00051">
    <property type="entry name" value="EFh"/>
    <property type="match status" value="4"/>
</dbReference>
<feature type="domain" description="EF-hand" evidence="5">
    <location>
        <begin position="105"/>
        <end position="140"/>
    </location>
</feature>
<name>A0A9W6ZYE5_9STRA</name>
<dbReference type="SUPFAM" id="SSF47473">
    <property type="entry name" value="EF-hand"/>
    <property type="match status" value="2"/>
</dbReference>
<feature type="compositionally biased region" description="Polar residues" evidence="4">
    <location>
        <begin position="626"/>
        <end position="636"/>
    </location>
</feature>
<dbReference type="PANTHER" id="PTHR34524">
    <property type="entry name" value="CALCYPHOSIN"/>
    <property type="match status" value="1"/>
</dbReference>
<keyword evidence="3" id="KW-0106">Calcium</keyword>
<dbReference type="GO" id="GO:0005509">
    <property type="term" value="F:calcium ion binding"/>
    <property type="evidence" value="ECO:0007669"/>
    <property type="project" value="InterPro"/>
</dbReference>
<dbReference type="OrthoDB" id="444540at2759"/>
<evidence type="ECO:0000313" key="7">
    <source>
        <dbReference type="Proteomes" id="UP001165082"/>
    </source>
</evidence>
<dbReference type="Gene3D" id="1.10.238.10">
    <property type="entry name" value="EF-hand"/>
    <property type="match status" value="4"/>
</dbReference>